<dbReference type="EMBL" id="LWDL01000012">
    <property type="protein sequence ID" value="OQW52636.1"/>
    <property type="molecule type" value="Genomic_DNA"/>
</dbReference>
<dbReference type="RefSeq" id="WP_376800426.1">
    <property type="nucleotide sequence ID" value="NZ_DBNB01000037.1"/>
</dbReference>
<evidence type="ECO:0000313" key="2">
    <source>
        <dbReference type="EMBL" id="OQW52636.1"/>
    </source>
</evidence>
<gene>
    <name evidence="2" type="ORF">A4S15_07355</name>
</gene>
<name>A0A1W9HYU3_9HYPH</name>
<dbReference type="Proteomes" id="UP000192872">
    <property type="component" value="Unassembled WGS sequence"/>
</dbReference>
<reference evidence="2 3" key="1">
    <citation type="journal article" date="2017" name="Water Res.">
        <title>Comammox in drinking water systems.</title>
        <authorList>
            <person name="Wang Y."/>
            <person name="Ma L."/>
            <person name="Mao Y."/>
            <person name="Jiang X."/>
            <person name="Xia Y."/>
            <person name="Yu K."/>
            <person name="Li B."/>
            <person name="Zhang T."/>
        </authorList>
    </citation>
    <scope>NUCLEOTIDE SEQUENCE [LARGE SCALE GENOMIC DNA]</scope>
    <source>
        <strain evidence="2">SG_bin8</strain>
    </source>
</reference>
<dbReference type="AlphaFoldDB" id="A0A1W9HYU3"/>
<evidence type="ECO:0000313" key="3">
    <source>
        <dbReference type="Proteomes" id="UP000192872"/>
    </source>
</evidence>
<evidence type="ECO:0000256" key="1">
    <source>
        <dbReference type="SAM" id="MobiDB-lite"/>
    </source>
</evidence>
<organism evidence="2 3">
    <name type="scientific">Candidatus Raskinella chloraquaticus</name>
    <dbReference type="NCBI Taxonomy" id="1951219"/>
    <lineage>
        <taxon>Bacteria</taxon>
        <taxon>Pseudomonadati</taxon>
        <taxon>Pseudomonadota</taxon>
        <taxon>Alphaproteobacteria</taxon>
        <taxon>Hyphomicrobiales</taxon>
        <taxon>Phreatobacteraceae</taxon>
        <taxon>Candidatus Raskinella</taxon>
    </lineage>
</organism>
<dbReference type="Pfam" id="PF06676">
    <property type="entry name" value="DUF1178"/>
    <property type="match status" value="1"/>
</dbReference>
<dbReference type="InterPro" id="IPR009562">
    <property type="entry name" value="DUF1178"/>
</dbReference>
<dbReference type="PIRSF" id="PIRSF032131">
    <property type="entry name" value="UCP032131"/>
    <property type="match status" value="1"/>
</dbReference>
<dbReference type="STRING" id="1827387.A4S15_07355"/>
<accession>A0A1W9HYU3</accession>
<feature type="region of interest" description="Disordered" evidence="1">
    <location>
        <begin position="50"/>
        <end position="69"/>
    </location>
</feature>
<proteinExistence type="predicted"/>
<comment type="caution">
    <text evidence="2">The sequence shown here is derived from an EMBL/GenBank/DDBJ whole genome shotgun (WGS) entry which is preliminary data.</text>
</comment>
<protein>
    <submittedName>
        <fullName evidence="2">Uncharacterized protein</fullName>
    </submittedName>
</protein>
<sequence>MIRYALHCEAGHSFEGWFRSSADFDRQARGSKLCCPMCGSGNVVKQLMTPGVSNTDRNDSPPAAMVKPDERDVRLRRLMREMRDHIVASSEDVGPRFAEEARRIHYDEAAHRSIRGQASPVEAKALLEEGIDIAPLPVLPDDLI</sequence>